<evidence type="ECO:0000256" key="2">
    <source>
        <dbReference type="ARBA" id="ARBA00022692"/>
    </source>
</evidence>
<dbReference type="SMART" id="SM01381">
    <property type="entry name" value="7TM_GPCR_Srsx"/>
    <property type="match status" value="1"/>
</dbReference>
<gene>
    <name evidence="6" type="ORF">PFISCL1PPCAC_7303</name>
</gene>
<dbReference type="PANTHER" id="PTHR23360:SF5">
    <property type="entry name" value="G-PROTEIN COUPLED RECEPTORS FAMILY 1 PROFILE DOMAIN-CONTAINING PROTEIN"/>
    <property type="match status" value="1"/>
</dbReference>
<evidence type="ECO:0000313" key="6">
    <source>
        <dbReference type="EMBL" id="GMT16006.1"/>
    </source>
</evidence>
<dbReference type="PANTHER" id="PTHR23360">
    <property type="entry name" value="G-PROTEIN COUPLED RECEPTORS FAMILY 1 PROFILE DOMAIN-CONTAINING PROTEIN-RELATED"/>
    <property type="match status" value="1"/>
</dbReference>
<dbReference type="Pfam" id="PF10320">
    <property type="entry name" value="7TM_GPCR_Srsx"/>
    <property type="match status" value="1"/>
</dbReference>
<dbReference type="EMBL" id="BTSY01000002">
    <property type="protein sequence ID" value="GMT16006.1"/>
    <property type="molecule type" value="Genomic_DNA"/>
</dbReference>
<evidence type="ECO:0000256" key="5">
    <source>
        <dbReference type="SAM" id="Phobius"/>
    </source>
</evidence>
<feature type="transmembrane region" description="Helical" evidence="5">
    <location>
        <begin position="201"/>
        <end position="224"/>
    </location>
</feature>
<keyword evidence="4 5" id="KW-0472">Membrane</keyword>
<feature type="transmembrane region" description="Helical" evidence="5">
    <location>
        <begin position="44"/>
        <end position="67"/>
    </location>
</feature>
<comment type="caution">
    <text evidence="6">The sequence shown here is derived from an EMBL/GenBank/DDBJ whole genome shotgun (WGS) entry which is preliminary data.</text>
</comment>
<dbReference type="GO" id="GO:0016020">
    <property type="term" value="C:membrane"/>
    <property type="evidence" value="ECO:0007669"/>
    <property type="project" value="UniProtKB-SubCell"/>
</dbReference>
<evidence type="ECO:0000313" key="7">
    <source>
        <dbReference type="Proteomes" id="UP001432322"/>
    </source>
</evidence>
<dbReference type="Gene3D" id="1.20.1070.10">
    <property type="entry name" value="Rhodopsin 7-helix transmembrane proteins"/>
    <property type="match status" value="1"/>
</dbReference>
<dbReference type="InterPro" id="IPR000276">
    <property type="entry name" value="GPCR_Rhodpsn"/>
</dbReference>
<keyword evidence="3 5" id="KW-1133">Transmembrane helix</keyword>
<evidence type="ECO:0000256" key="1">
    <source>
        <dbReference type="ARBA" id="ARBA00004370"/>
    </source>
</evidence>
<dbReference type="AlphaFoldDB" id="A0AAV5V8P1"/>
<comment type="subcellular location">
    <subcellularLocation>
        <location evidence="1">Membrane</location>
    </subcellularLocation>
</comment>
<proteinExistence type="predicted"/>
<organism evidence="6 7">
    <name type="scientific">Pristionchus fissidentatus</name>
    <dbReference type="NCBI Taxonomy" id="1538716"/>
    <lineage>
        <taxon>Eukaryota</taxon>
        <taxon>Metazoa</taxon>
        <taxon>Ecdysozoa</taxon>
        <taxon>Nematoda</taxon>
        <taxon>Chromadorea</taxon>
        <taxon>Rhabditida</taxon>
        <taxon>Rhabditina</taxon>
        <taxon>Diplogasteromorpha</taxon>
        <taxon>Diplogasteroidea</taxon>
        <taxon>Neodiplogasteridae</taxon>
        <taxon>Pristionchus</taxon>
    </lineage>
</organism>
<feature type="non-terminal residue" evidence="6">
    <location>
        <position position="226"/>
    </location>
</feature>
<evidence type="ECO:0000256" key="3">
    <source>
        <dbReference type="ARBA" id="ARBA00022989"/>
    </source>
</evidence>
<name>A0AAV5V8P1_9BILA</name>
<evidence type="ECO:0008006" key="8">
    <source>
        <dbReference type="Google" id="ProtNLM"/>
    </source>
</evidence>
<keyword evidence="7" id="KW-1185">Reference proteome</keyword>
<protein>
    <recommendedName>
        <fullName evidence="8">G protein-coupled receptor</fullName>
    </recommendedName>
</protein>
<dbReference type="Proteomes" id="UP001432322">
    <property type="component" value="Unassembled WGS sequence"/>
</dbReference>
<dbReference type="SUPFAM" id="SSF81321">
    <property type="entry name" value="Family A G protein-coupled receptor-like"/>
    <property type="match status" value="1"/>
</dbReference>
<dbReference type="InterPro" id="IPR047130">
    <property type="entry name" value="7TM_GPCR_Srsx_nematod"/>
</dbReference>
<feature type="transmembrane region" description="Helical" evidence="5">
    <location>
        <begin position="133"/>
        <end position="156"/>
    </location>
</feature>
<dbReference type="PROSITE" id="PS00237">
    <property type="entry name" value="G_PROTEIN_RECEP_F1_1"/>
    <property type="match status" value="1"/>
</dbReference>
<accession>A0AAV5V8P1</accession>
<sequence>RTLRAPCNILIGACALFDVIHQLGKFPQNWQIYFGGTLDSLSCSVIMALQFLPILGVSAGTMTVLCIGIDRFLSIAAPTTYRNMSTAAYLTSWYTDEFTLCPFDCSYHEIYYLSRRDGICNIPQVYHGNAIRIWTMFAFILNLTALIFYIVTWRLIRSKDNLARIFRTILLVTILDIGGWALTCIVVAVTYSVPRPVHKRFCYNCFAGIFVNFGVAVKCFVYYFTR</sequence>
<keyword evidence="2 5" id="KW-0812">Transmembrane</keyword>
<reference evidence="6" key="1">
    <citation type="submission" date="2023-10" db="EMBL/GenBank/DDBJ databases">
        <title>Genome assembly of Pristionchus species.</title>
        <authorList>
            <person name="Yoshida K."/>
            <person name="Sommer R.J."/>
        </authorList>
    </citation>
    <scope>NUCLEOTIDE SEQUENCE</scope>
    <source>
        <strain evidence="6">RS5133</strain>
    </source>
</reference>
<feature type="transmembrane region" description="Helical" evidence="5">
    <location>
        <begin position="168"/>
        <end position="189"/>
    </location>
</feature>
<dbReference type="GO" id="GO:0004930">
    <property type="term" value="F:G protein-coupled receptor activity"/>
    <property type="evidence" value="ECO:0007669"/>
    <property type="project" value="InterPro"/>
</dbReference>
<dbReference type="InterPro" id="IPR019424">
    <property type="entry name" value="7TM_GPCR_Srsx"/>
</dbReference>
<evidence type="ECO:0000256" key="4">
    <source>
        <dbReference type="ARBA" id="ARBA00023136"/>
    </source>
</evidence>
<feature type="non-terminal residue" evidence="6">
    <location>
        <position position="1"/>
    </location>
</feature>